<feature type="transmembrane region" description="Helical" evidence="2">
    <location>
        <begin position="642"/>
        <end position="660"/>
    </location>
</feature>
<comment type="caution">
    <text evidence="3">The sequence shown here is derived from an EMBL/GenBank/DDBJ whole genome shotgun (WGS) entry which is preliminary data.</text>
</comment>
<feature type="transmembrane region" description="Helical" evidence="2">
    <location>
        <begin position="738"/>
        <end position="757"/>
    </location>
</feature>
<evidence type="ECO:0000256" key="1">
    <source>
        <dbReference type="SAM" id="MobiDB-lite"/>
    </source>
</evidence>
<feature type="region of interest" description="Disordered" evidence="1">
    <location>
        <begin position="95"/>
        <end position="232"/>
    </location>
</feature>
<evidence type="ECO:0000256" key="2">
    <source>
        <dbReference type="SAM" id="Phobius"/>
    </source>
</evidence>
<accession>A0ABR1IN26</accession>
<feature type="transmembrane region" description="Helical" evidence="2">
    <location>
        <begin position="698"/>
        <end position="718"/>
    </location>
</feature>
<feature type="compositionally biased region" description="Low complexity" evidence="1">
    <location>
        <begin position="155"/>
        <end position="172"/>
    </location>
</feature>
<keyword evidence="4" id="KW-1185">Reference proteome</keyword>
<gene>
    <name evidence="3" type="ORF">VKT23_019637</name>
</gene>
<evidence type="ECO:0000313" key="4">
    <source>
        <dbReference type="Proteomes" id="UP001498398"/>
    </source>
</evidence>
<evidence type="ECO:0000313" key="3">
    <source>
        <dbReference type="EMBL" id="KAK7435515.1"/>
    </source>
</evidence>
<dbReference type="EMBL" id="JBANRG010000106">
    <property type="protein sequence ID" value="KAK7435515.1"/>
    <property type="molecule type" value="Genomic_DNA"/>
</dbReference>
<feature type="compositionally biased region" description="Polar residues" evidence="1">
    <location>
        <begin position="835"/>
        <end position="850"/>
    </location>
</feature>
<dbReference type="Proteomes" id="UP001498398">
    <property type="component" value="Unassembled WGS sequence"/>
</dbReference>
<proteinExistence type="predicted"/>
<sequence>MTPLHWLLKALRRLFHSNALRSSLRAILYLWNVLKIRLKKMNGTGGKSGKKVQDEPEPTIHILYNSRSERAVEVPCRPTAEPSVVVCPSQIPDSLHPYPSGSPNPSLSSHNLSTSLHPDIDISRPRTPPRSRIAYPNVAGQLHGTHNASRTSVAGHSQGGSSRSPSASGSRISLHDHNSRAHSPISFPASSRPASPEQVAIPIAQAPVPSHASASHVSTVGPPAARDDSPRITIRRETGAPAGGEQGYDIAITTSPVQEDISMAGNLSIIRSSPVPKRLSDIYSHFRPTIPESNDRYDKTAKVPTDRTEYPIEPLTTYFGREDPQGWRQMPHPEGARYFCYQEKNVYTDANILDERILGKVMNFITEIFDFCDEYGIRLPPAANLVLVPENGENGETTCAYYFVDHSRRSIFWLDHFMFSDSEFYICDTVRGVTDPSHIRHEIESQYWYHCNQYPHSLGLTLVLVDELRDVIMHWIGDSLTSMTGTAPYSVAELQSMLSLANSFRKNTATGGCVSAYSRLMHIFCRHRFTHFHGQPAVRLDFDKSVHETPDYPMQSWLLKLLSPLMFSTPDIYYNALDRIWVDKMIHQASWEKFINGMKDEWQELILFGTVLLNANVAFLAIQSVDVDADGIPQRSPAQIGSYMSVVGTLGSIILGLFLARKHHVKPKESASDAAEFLDTWSPEEHGRSGVRIGLETLAILYSVPYALLMWGVILFLVGFSYMCFNDTNVAVRSLTGGAWLVTFIFVLWCILSLTSWHQAQRKSFWQSIFVYIRWVLFDLPKEIRSLSQRRFWDISSHGGKDTDSSQIRMNEMHEKVVESPQEMQDQDIPYPRPHSSSSNRAQGGHQSESGPMRHILSFFGRKRSSQDTARTVV</sequence>
<keyword evidence="2" id="KW-1133">Transmembrane helix</keyword>
<keyword evidence="2" id="KW-0812">Transmembrane</keyword>
<organism evidence="3 4">
    <name type="scientific">Marasmiellus scandens</name>
    <dbReference type="NCBI Taxonomy" id="2682957"/>
    <lineage>
        <taxon>Eukaryota</taxon>
        <taxon>Fungi</taxon>
        <taxon>Dikarya</taxon>
        <taxon>Basidiomycota</taxon>
        <taxon>Agaricomycotina</taxon>
        <taxon>Agaricomycetes</taxon>
        <taxon>Agaricomycetidae</taxon>
        <taxon>Agaricales</taxon>
        <taxon>Marasmiineae</taxon>
        <taxon>Omphalotaceae</taxon>
        <taxon>Marasmiellus</taxon>
    </lineage>
</organism>
<keyword evidence="2" id="KW-0472">Membrane</keyword>
<protein>
    <submittedName>
        <fullName evidence="3">Uncharacterized protein</fullName>
    </submittedName>
</protein>
<feature type="region of interest" description="Disordered" evidence="1">
    <location>
        <begin position="817"/>
        <end position="852"/>
    </location>
</feature>
<reference evidence="3 4" key="1">
    <citation type="submission" date="2024-01" db="EMBL/GenBank/DDBJ databases">
        <title>A draft genome for the cacao thread blight pathogen Marasmiellus scandens.</title>
        <authorList>
            <person name="Baruah I.K."/>
            <person name="Leung J."/>
            <person name="Bukari Y."/>
            <person name="Amoako-Attah I."/>
            <person name="Meinhardt L.W."/>
            <person name="Bailey B.A."/>
            <person name="Cohen S.P."/>
        </authorList>
    </citation>
    <scope>NUCLEOTIDE SEQUENCE [LARGE SCALE GENOMIC DNA]</scope>
    <source>
        <strain evidence="3 4">GH-19</strain>
    </source>
</reference>
<feature type="compositionally biased region" description="Polar residues" evidence="1">
    <location>
        <begin position="144"/>
        <end position="154"/>
    </location>
</feature>
<feature type="compositionally biased region" description="Low complexity" evidence="1">
    <location>
        <begin position="99"/>
        <end position="117"/>
    </location>
</feature>
<name>A0ABR1IN26_9AGAR</name>